<dbReference type="Proteomes" id="UP000789525">
    <property type="component" value="Unassembled WGS sequence"/>
</dbReference>
<accession>A0ACA9QH10</accession>
<reference evidence="1" key="1">
    <citation type="submission" date="2021-06" db="EMBL/GenBank/DDBJ databases">
        <authorList>
            <person name="Kallberg Y."/>
            <person name="Tangrot J."/>
            <person name="Rosling A."/>
        </authorList>
    </citation>
    <scope>NUCLEOTIDE SEQUENCE</scope>
    <source>
        <strain evidence="1">CL356</strain>
    </source>
</reference>
<feature type="non-terminal residue" evidence="1">
    <location>
        <position position="95"/>
    </location>
</feature>
<comment type="caution">
    <text evidence="1">The sequence shown here is derived from an EMBL/GenBank/DDBJ whole genome shotgun (WGS) entry which is preliminary data.</text>
</comment>
<protein>
    <submittedName>
        <fullName evidence="1">17228_t:CDS:1</fullName>
    </submittedName>
</protein>
<organism evidence="1 2">
    <name type="scientific">Acaulospora colombiana</name>
    <dbReference type="NCBI Taxonomy" id="27376"/>
    <lineage>
        <taxon>Eukaryota</taxon>
        <taxon>Fungi</taxon>
        <taxon>Fungi incertae sedis</taxon>
        <taxon>Mucoromycota</taxon>
        <taxon>Glomeromycotina</taxon>
        <taxon>Glomeromycetes</taxon>
        <taxon>Diversisporales</taxon>
        <taxon>Acaulosporaceae</taxon>
        <taxon>Acaulospora</taxon>
    </lineage>
</organism>
<dbReference type="EMBL" id="CAJVPT010053147">
    <property type="protein sequence ID" value="CAG8750953.1"/>
    <property type="molecule type" value="Genomic_DNA"/>
</dbReference>
<keyword evidence="2" id="KW-1185">Reference proteome</keyword>
<evidence type="ECO:0000313" key="1">
    <source>
        <dbReference type="EMBL" id="CAG8750953.1"/>
    </source>
</evidence>
<sequence>AQEMISECGLELESGNWNTILRAVIMAFVGVAVSSMWMFIVEAIILLTMVLSARDLMQEYVTRAMNLYAHDKIAPGGVPIVPQNFLRCLWGNLSL</sequence>
<evidence type="ECO:0000313" key="2">
    <source>
        <dbReference type="Proteomes" id="UP000789525"/>
    </source>
</evidence>
<name>A0ACA9QH10_9GLOM</name>
<proteinExistence type="predicted"/>
<gene>
    <name evidence="1" type="ORF">ACOLOM_LOCUS12694</name>
</gene>
<feature type="non-terminal residue" evidence="1">
    <location>
        <position position="1"/>
    </location>
</feature>